<feature type="region of interest" description="Disordered" evidence="1">
    <location>
        <begin position="43"/>
        <end position="88"/>
    </location>
</feature>
<name>A0ABP7TZN5_9SPHN</name>
<reference evidence="4" key="1">
    <citation type="journal article" date="2019" name="Int. J. Syst. Evol. Microbiol.">
        <title>The Global Catalogue of Microorganisms (GCM) 10K type strain sequencing project: providing services to taxonomists for standard genome sequencing and annotation.</title>
        <authorList>
            <consortium name="The Broad Institute Genomics Platform"/>
            <consortium name="The Broad Institute Genome Sequencing Center for Infectious Disease"/>
            <person name="Wu L."/>
            <person name="Ma J."/>
        </authorList>
    </citation>
    <scope>NUCLEOTIDE SEQUENCE [LARGE SCALE GENOMIC DNA]</scope>
    <source>
        <strain evidence="4">JCM 17564</strain>
    </source>
</reference>
<feature type="compositionally biased region" description="Basic residues" evidence="1">
    <location>
        <begin position="63"/>
        <end position="77"/>
    </location>
</feature>
<evidence type="ECO:0000313" key="3">
    <source>
        <dbReference type="EMBL" id="GAA4033571.1"/>
    </source>
</evidence>
<keyword evidence="2" id="KW-0732">Signal</keyword>
<protein>
    <submittedName>
        <fullName evidence="3">Uncharacterized protein</fullName>
    </submittedName>
</protein>
<evidence type="ECO:0000256" key="2">
    <source>
        <dbReference type="SAM" id="SignalP"/>
    </source>
</evidence>
<dbReference type="Proteomes" id="UP001424459">
    <property type="component" value="Unassembled WGS sequence"/>
</dbReference>
<feature type="chain" id="PRO_5045472355" evidence="2">
    <location>
        <begin position="33"/>
        <end position="88"/>
    </location>
</feature>
<feature type="signal peptide" evidence="2">
    <location>
        <begin position="1"/>
        <end position="32"/>
    </location>
</feature>
<dbReference type="EMBL" id="BAABBR010000001">
    <property type="protein sequence ID" value="GAA4033571.1"/>
    <property type="molecule type" value="Genomic_DNA"/>
</dbReference>
<gene>
    <name evidence="3" type="ORF">GCM10022281_11770</name>
</gene>
<comment type="caution">
    <text evidence="3">The sequence shown here is derived from an EMBL/GenBank/DDBJ whole genome shotgun (WGS) entry which is preliminary data.</text>
</comment>
<feature type="compositionally biased region" description="Basic and acidic residues" evidence="1">
    <location>
        <begin position="78"/>
        <end position="88"/>
    </location>
</feature>
<accession>A0ABP7TZN5</accession>
<evidence type="ECO:0000313" key="4">
    <source>
        <dbReference type="Proteomes" id="UP001424459"/>
    </source>
</evidence>
<keyword evidence="4" id="KW-1185">Reference proteome</keyword>
<organism evidence="3 4">
    <name type="scientific">Sphingomonas rosea</name>
    <dbReference type="NCBI Taxonomy" id="335605"/>
    <lineage>
        <taxon>Bacteria</taxon>
        <taxon>Pseudomonadati</taxon>
        <taxon>Pseudomonadota</taxon>
        <taxon>Alphaproteobacteria</taxon>
        <taxon>Sphingomonadales</taxon>
        <taxon>Sphingomonadaceae</taxon>
        <taxon>Sphingomonas</taxon>
    </lineage>
</organism>
<evidence type="ECO:0000256" key="1">
    <source>
        <dbReference type="SAM" id="MobiDB-lite"/>
    </source>
</evidence>
<sequence>MVPPLLPEVTAMKAIFLAPLAALGLAITPAAAATTPQQHAAVKVQQTQAKAEKKERKIAVRSSRQRHRVAMKAARKEHRIERHAARKS</sequence>
<proteinExistence type="predicted"/>